<dbReference type="EMBL" id="JACRTL010000008">
    <property type="protein sequence ID" value="MBC8611753.1"/>
    <property type="molecule type" value="Genomic_DNA"/>
</dbReference>
<accession>A0A8J6PF55</accession>
<protein>
    <submittedName>
        <fullName evidence="4">NAD(P)/FAD-dependent oxidoreductase</fullName>
    </submittedName>
</protein>
<keyword evidence="5" id="KW-1185">Reference proteome</keyword>
<dbReference type="GO" id="GO:0016491">
    <property type="term" value="F:oxidoreductase activity"/>
    <property type="evidence" value="ECO:0007669"/>
    <property type="project" value="UniProtKB-KW"/>
</dbReference>
<dbReference type="AlphaFoldDB" id="A0A8J6PF55"/>
<evidence type="ECO:0000313" key="5">
    <source>
        <dbReference type="Proteomes" id="UP000632659"/>
    </source>
</evidence>
<dbReference type="InterPro" id="IPR023753">
    <property type="entry name" value="FAD/NAD-binding_dom"/>
</dbReference>
<evidence type="ECO:0000313" key="4">
    <source>
        <dbReference type="EMBL" id="MBC8611753.1"/>
    </source>
</evidence>
<dbReference type="SUPFAM" id="SSF51905">
    <property type="entry name" value="FAD/NAD(P)-binding domain"/>
    <property type="match status" value="1"/>
</dbReference>
<comment type="caution">
    <text evidence="4">The sequence shown here is derived from an EMBL/GenBank/DDBJ whole genome shotgun (WGS) entry which is preliminary data.</text>
</comment>
<keyword evidence="1" id="KW-0285">Flavoprotein</keyword>
<organism evidence="4 5">
    <name type="scientific">Massiliimalia timonensis</name>
    <dbReference type="NCBI Taxonomy" id="1987501"/>
    <lineage>
        <taxon>Bacteria</taxon>
        <taxon>Bacillati</taxon>
        <taxon>Bacillota</taxon>
        <taxon>Clostridia</taxon>
        <taxon>Eubacteriales</taxon>
        <taxon>Oscillospiraceae</taxon>
        <taxon>Massiliimalia</taxon>
    </lineage>
</organism>
<gene>
    <name evidence="4" type="ORF">H8702_11695</name>
</gene>
<feature type="domain" description="FAD/NAD(P)-binding" evidence="3">
    <location>
        <begin position="3"/>
        <end position="271"/>
    </location>
</feature>
<evidence type="ECO:0000256" key="2">
    <source>
        <dbReference type="ARBA" id="ARBA00023002"/>
    </source>
</evidence>
<reference evidence="4" key="1">
    <citation type="submission" date="2020-08" db="EMBL/GenBank/DDBJ databases">
        <title>Genome public.</title>
        <authorList>
            <person name="Liu C."/>
            <person name="Sun Q."/>
        </authorList>
    </citation>
    <scope>NUCLEOTIDE SEQUENCE</scope>
    <source>
        <strain evidence="4">NSJ-15</strain>
    </source>
</reference>
<dbReference type="InterPro" id="IPR036188">
    <property type="entry name" value="FAD/NAD-bd_sf"/>
</dbReference>
<dbReference type="RefSeq" id="WP_154824896.1">
    <property type="nucleotide sequence ID" value="NZ_JACRTL010000008.1"/>
</dbReference>
<dbReference type="PANTHER" id="PTHR48105">
    <property type="entry name" value="THIOREDOXIN REDUCTASE 1-RELATED-RELATED"/>
    <property type="match status" value="1"/>
</dbReference>
<dbReference type="Gene3D" id="3.50.50.60">
    <property type="entry name" value="FAD/NAD(P)-binding domain"/>
    <property type="match status" value="2"/>
</dbReference>
<proteinExistence type="predicted"/>
<evidence type="ECO:0000256" key="1">
    <source>
        <dbReference type="ARBA" id="ARBA00022630"/>
    </source>
</evidence>
<keyword evidence="2" id="KW-0560">Oxidoreductase</keyword>
<name>A0A8J6PF55_9FIRM</name>
<dbReference type="PRINTS" id="PR00469">
    <property type="entry name" value="PNDRDTASEII"/>
</dbReference>
<evidence type="ECO:0000259" key="3">
    <source>
        <dbReference type="Pfam" id="PF07992"/>
    </source>
</evidence>
<dbReference type="PRINTS" id="PR00368">
    <property type="entry name" value="FADPNR"/>
</dbReference>
<dbReference type="Pfam" id="PF07992">
    <property type="entry name" value="Pyr_redox_2"/>
    <property type="match status" value="1"/>
</dbReference>
<sequence length="286" mass="29902">MANIIIIGAGPAGVSAALYTARAGIQTTILTNGKGALQKTEKIENYYGFAQPISGPELEQAGLAGAVRLGVEVKQTEVLGITFEEKLVVQTTSGNFPADSVLLATGSSRTTPRIPGIRELEGHGVSYCAVCDAFFYRGKSVAVLGNSDYALHEALELLPVAGSVTLLTDGLPLSVEVPEQIQTDLRKIAAIRGTEQVEAVEFSEGDPLPADGIFVAYGVAGSTDLAKKIGAVTDGNRIVVDERMATNIPGLYAAGDCTGGLLQISKAVYEGAKAGTEMIQYIRKLK</sequence>
<dbReference type="InterPro" id="IPR050097">
    <property type="entry name" value="Ferredoxin-NADP_redctase_2"/>
</dbReference>
<dbReference type="Proteomes" id="UP000632659">
    <property type="component" value="Unassembled WGS sequence"/>
</dbReference>